<evidence type="ECO:0000313" key="1">
    <source>
        <dbReference type="EMBL" id="OQD72755.1"/>
    </source>
</evidence>
<name>A0A1V6P704_PENDC</name>
<gene>
    <name evidence="1" type="ORF">PENDEC_c019G03450</name>
</gene>
<reference evidence="2" key="1">
    <citation type="journal article" date="2017" name="Nat. Microbiol.">
        <title>Global analysis of biosynthetic gene clusters reveals vast potential of secondary metabolite production in Penicillium species.</title>
        <authorList>
            <person name="Nielsen J.C."/>
            <person name="Grijseels S."/>
            <person name="Prigent S."/>
            <person name="Ji B."/>
            <person name="Dainat J."/>
            <person name="Nielsen K.F."/>
            <person name="Frisvad J.C."/>
            <person name="Workman M."/>
            <person name="Nielsen J."/>
        </authorList>
    </citation>
    <scope>NUCLEOTIDE SEQUENCE [LARGE SCALE GENOMIC DNA]</scope>
    <source>
        <strain evidence="2">IBT 11843</strain>
    </source>
</reference>
<comment type="caution">
    <text evidence="1">The sequence shown here is derived from an EMBL/GenBank/DDBJ whole genome shotgun (WGS) entry which is preliminary data.</text>
</comment>
<proteinExistence type="predicted"/>
<dbReference type="AlphaFoldDB" id="A0A1V6P704"/>
<accession>A0A1V6P704</accession>
<protein>
    <submittedName>
        <fullName evidence="1">Uncharacterized protein</fullName>
    </submittedName>
</protein>
<sequence length="112" mass="12528">MRLLHHFTSCTSTTLSDGAEAYQTWATTVVQIAFAQNFLQGIYENKINSRALEILVEAFNSVSEDSKANTSQSVDKLLSDALPTEDEISPRDKCSNYLSLSFGWLFEFPLVL</sequence>
<organism evidence="1 2">
    <name type="scientific">Penicillium decumbens</name>
    <dbReference type="NCBI Taxonomy" id="69771"/>
    <lineage>
        <taxon>Eukaryota</taxon>
        <taxon>Fungi</taxon>
        <taxon>Dikarya</taxon>
        <taxon>Ascomycota</taxon>
        <taxon>Pezizomycotina</taxon>
        <taxon>Eurotiomycetes</taxon>
        <taxon>Eurotiomycetidae</taxon>
        <taxon>Eurotiales</taxon>
        <taxon>Aspergillaceae</taxon>
        <taxon>Penicillium</taxon>
    </lineage>
</organism>
<dbReference type="OrthoDB" id="5350673at2759"/>
<evidence type="ECO:0000313" key="2">
    <source>
        <dbReference type="Proteomes" id="UP000191522"/>
    </source>
</evidence>
<dbReference type="EMBL" id="MDYL01000019">
    <property type="protein sequence ID" value="OQD72755.1"/>
    <property type="molecule type" value="Genomic_DNA"/>
</dbReference>
<dbReference type="Proteomes" id="UP000191522">
    <property type="component" value="Unassembled WGS sequence"/>
</dbReference>
<keyword evidence="2" id="KW-1185">Reference proteome</keyword>